<evidence type="ECO:0000313" key="3">
    <source>
        <dbReference type="Proteomes" id="UP000494106"/>
    </source>
</evidence>
<evidence type="ECO:0000256" key="1">
    <source>
        <dbReference type="SAM" id="Phobius"/>
    </source>
</evidence>
<dbReference type="Proteomes" id="UP000494106">
    <property type="component" value="Unassembled WGS sequence"/>
</dbReference>
<protein>
    <submittedName>
        <fullName evidence="2">Uncharacterized protein</fullName>
    </submittedName>
</protein>
<proteinExistence type="predicted"/>
<dbReference type="OrthoDB" id="7415840at2759"/>
<keyword evidence="1" id="KW-0472">Membrane</keyword>
<accession>A0A8S1BD41</accession>
<keyword evidence="3" id="KW-1185">Reference proteome</keyword>
<keyword evidence="1" id="KW-0812">Transmembrane</keyword>
<feature type="transmembrane region" description="Helical" evidence="1">
    <location>
        <begin position="85"/>
        <end position="106"/>
    </location>
</feature>
<evidence type="ECO:0000313" key="2">
    <source>
        <dbReference type="EMBL" id="CAB3256872.1"/>
    </source>
</evidence>
<feature type="transmembrane region" description="Helical" evidence="1">
    <location>
        <begin position="12"/>
        <end position="29"/>
    </location>
</feature>
<name>A0A8S1BD41_ARCPL</name>
<dbReference type="AlphaFoldDB" id="A0A8S1BD41"/>
<comment type="caution">
    <text evidence="2">The sequence shown here is derived from an EMBL/GenBank/DDBJ whole genome shotgun (WGS) entry which is preliminary data.</text>
</comment>
<gene>
    <name evidence="2" type="ORF">APLA_LOCUS15604</name>
</gene>
<feature type="transmembrane region" description="Helical" evidence="1">
    <location>
        <begin position="49"/>
        <end position="70"/>
    </location>
</feature>
<dbReference type="EMBL" id="CADEBC010000587">
    <property type="protein sequence ID" value="CAB3256872.1"/>
    <property type="molecule type" value="Genomic_DNA"/>
</dbReference>
<keyword evidence="1" id="KW-1133">Transmembrane helix</keyword>
<sequence>MDIPETECIVSGTLSLVLYLSCLTGLAPLRFESVQKGWKIRPSKAVHVYGILLITIFVVFAILSLCSALVMEPRSFHMRNTLDRVVGVFTLLLLLPVGVVGALTGYKRMRNLTTYLAQVDKVCIRARSGSKLRTET</sequence>
<organism evidence="2 3">
    <name type="scientific">Arctia plantaginis</name>
    <name type="common">Wood tiger moth</name>
    <name type="synonym">Phalaena plantaginis</name>
    <dbReference type="NCBI Taxonomy" id="874455"/>
    <lineage>
        <taxon>Eukaryota</taxon>
        <taxon>Metazoa</taxon>
        <taxon>Ecdysozoa</taxon>
        <taxon>Arthropoda</taxon>
        <taxon>Hexapoda</taxon>
        <taxon>Insecta</taxon>
        <taxon>Pterygota</taxon>
        <taxon>Neoptera</taxon>
        <taxon>Endopterygota</taxon>
        <taxon>Lepidoptera</taxon>
        <taxon>Glossata</taxon>
        <taxon>Ditrysia</taxon>
        <taxon>Noctuoidea</taxon>
        <taxon>Erebidae</taxon>
        <taxon>Arctiinae</taxon>
        <taxon>Arctia</taxon>
    </lineage>
</organism>
<reference evidence="2 3" key="1">
    <citation type="submission" date="2020-04" db="EMBL/GenBank/DDBJ databases">
        <authorList>
            <person name="Wallbank WR R."/>
            <person name="Pardo Diaz C."/>
            <person name="Kozak K."/>
            <person name="Martin S."/>
            <person name="Jiggins C."/>
            <person name="Moest M."/>
            <person name="Warren A I."/>
            <person name="Byers J.R.P. K."/>
            <person name="Montejo-Kovacevich G."/>
            <person name="Yen C E."/>
        </authorList>
    </citation>
    <scope>NUCLEOTIDE SEQUENCE [LARGE SCALE GENOMIC DNA]</scope>
</reference>